<accession>A0AAD6NL45</accession>
<evidence type="ECO:0000313" key="3">
    <source>
        <dbReference type="Proteomes" id="UP001221413"/>
    </source>
</evidence>
<feature type="region of interest" description="Disordered" evidence="1">
    <location>
        <begin position="24"/>
        <end position="43"/>
    </location>
</feature>
<dbReference type="AlphaFoldDB" id="A0AAD6NL45"/>
<reference evidence="2" key="1">
    <citation type="submission" date="2023-01" db="EMBL/GenBank/DDBJ databases">
        <title>The chitinases involved in constricting ring structure development in the nematode-trapping fungus Drechslerella dactyloides.</title>
        <authorList>
            <person name="Wang R."/>
            <person name="Zhang L."/>
            <person name="Tang P."/>
            <person name="Li S."/>
            <person name="Liang L."/>
        </authorList>
    </citation>
    <scope>NUCLEOTIDE SEQUENCE</scope>
    <source>
        <strain evidence="2">YMF1.00031</strain>
    </source>
</reference>
<name>A0AAD6NL45_DREDA</name>
<organism evidence="2 3">
    <name type="scientific">Drechslerella dactyloides</name>
    <name type="common">Nematode-trapping fungus</name>
    <name type="synonym">Arthrobotrys dactyloides</name>
    <dbReference type="NCBI Taxonomy" id="74499"/>
    <lineage>
        <taxon>Eukaryota</taxon>
        <taxon>Fungi</taxon>
        <taxon>Dikarya</taxon>
        <taxon>Ascomycota</taxon>
        <taxon>Pezizomycotina</taxon>
        <taxon>Orbiliomycetes</taxon>
        <taxon>Orbiliales</taxon>
        <taxon>Orbiliaceae</taxon>
        <taxon>Drechslerella</taxon>
    </lineage>
</organism>
<dbReference type="Proteomes" id="UP001221413">
    <property type="component" value="Unassembled WGS sequence"/>
</dbReference>
<comment type="caution">
    <text evidence="2">The sequence shown here is derived from an EMBL/GenBank/DDBJ whole genome shotgun (WGS) entry which is preliminary data.</text>
</comment>
<proteinExistence type="predicted"/>
<dbReference type="EMBL" id="JAQGDS010000003">
    <property type="protein sequence ID" value="KAJ6262252.1"/>
    <property type="molecule type" value="Genomic_DNA"/>
</dbReference>
<protein>
    <submittedName>
        <fullName evidence="2">Uncharacterized protein</fullName>
    </submittedName>
</protein>
<feature type="region of interest" description="Disordered" evidence="1">
    <location>
        <begin position="273"/>
        <end position="346"/>
    </location>
</feature>
<feature type="compositionally biased region" description="Basic and acidic residues" evidence="1">
    <location>
        <begin position="281"/>
        <end position="316"/>
    </location>
</feature>
<sequence length="346" mass="39621">MAAITIAMPTLTVPDYERPIVILNRDPSRPPSSHSLRRSMSEESLNKITLPISREVPFFFTNMPPSPARTPPIDPLQQVEQTPTYLADRIVPVNVSIADLTQPATNESESSSANRDDVDEYIQQTADILSSTMKELQNMGLSEDGGAEDIIAANLRLLKTLKDRHAALDKVEHEVRQGRSRSSGPYQSMHRSIIFDTPGFTPPQNSRITFKDTARRNSDDMDGVSTFSVEWTKGKEERLIELQEKLKSANRNWSEDQNYYLEELEQLQEERRKHKKKLKMEKRSSVKMERSLSLSQERERRSSTSTSRERASSTENKRRRSLGFVPKPMVRTSSSNSFFDRIFRSK</sequence>
<keyword evidence="3" id="KW-1185">Reference proteome</keyword>
<evidence type="ECO:0000313" key="2">
    <source>
        <dbReference type="EMBL" id="KAJ6262252.1"/>
    </source>
</evidence>
<gene>
    <name evidence="2" type="ORF">Dda_3057</name>
</gene>
<evidence type="ECO:0000256" key="1">
    <source>
        <dbReference type="SAM" id="MobiDB-lite"/>
    </source>
</evidence>